<evidence type="ECO:0000313" key="17">
    <source>
        <dbReference type="EMBL" id="GMI21023.1"/>
    </source>
</evidence>
<evidence type="ECO:0000256" key="5">
    <source>
        <dbReference type="ARBA" id="ARBA00022771"/>
    </source>
</evidence>
<gene>
    <name evidence="17" type="ORF">TeGR_g11236</name>
</gene>
<comment type="catalytic activity">
    <reaction evidence="1">
        <text>Hydrolysis of DNA containing ring-opened 7-methylguanine residues, releasing 2,6-diamino-4-hydroxy-5-(N-methyl)formamidopyrimidine.</text>
        <dbReference type="EC" id="3.2.2.23"/>
    </reaction>
</comment>
<dbReference type="InterPro" id="IPR010666">
    <property type="entry name" value="Znf_GRF"/>
</dbReference>
<evidence type="ECO:0000313" key="18">
    <source>
        <dbReference type="Proteomes" id="UP001165060"/>
    </source>
</evidence>
<evidence type="ECO:0000259" key="15">
    <source>
        <dbReference type="PROSITE" id="PS51068"/>
    </source>
</evidence>
<name>A0ABQ6M7E1_9STRA</name>
<evidence type="ECO:0000256" key="2">
    <source>
        <dbReference type="ARBA" id="ARBA00009409"/>
    </source>
</evidence>
<dbReference type="PROSITE" id="PS51068">
    <property type="entry name" value="FPG_CAT"/>
    <property type="match status" value="1"/>
</dbReference>
<dbReference type="SUPFAM" id="SSF81624">
    <property type="entry name" value="N-terminal domain of MutM-like DNA repair proteins"/>
    <property type="match status" value="1"/>
</dbReference>
<dbReference type="Proteomes" id="UP001165060">
    <property type="component" value="Unassembled WGS sequence"/>
</dbReference>
<keyword evidence="12" id="KW-0326">Glycosidase</keyword>
<dbReference type="EMBL" id="BRYB01005152">
    <property type="protein sequence ID" value="GMI21023.1"/>
    <property type="molecule type" value="Genomic_DNA"/>
</dbReference>
<evidence type="ECO:0000256" key="8">
    <source>
        <dbReference type="ARBA" id="ARBA00023125"/>
    </source>
</evidence>
<evidence type="ECO:0000256" key="12">
    <source>
        <dbReference type="ARBA" id="ARBA00023295"/>
    </source>
</evidence>
<keyword evidence="6" id="KW-0378">Hydrolase</keyword>
<keyword evidence="11" id="KW-0511">Multifunctional enzyme</keyword>
<feature type="region of interest" description="Disordered" evidence="14">
    <location>
        <begin position="266"/>
        <end position="289"/>
    </location>
</feature>
<comment type="caution">
    <text evidence="17">The sequence shown here is derived from an EMBL/GenBank/DDBJ whole genome shotgun (WGS) entry which is preliminary data.</text>
</comment>
<evidence type="ECO:0000259" key="16">
    <source>
        <dbReference type="PROSITE" id="PS51999"/>
    </source>
</evidence>
<keyword evidence="10" id="KW-0456">Lyase</keyword>
<keyword evidence="5 13" id="KW-0863">Zinc-finger</keyword>
<keyword evidence="3" id="KW-0479">Metal-binding</keyword>
<comment type="similarity">
    <text evidence="2">Belongs to the FPG family.</text>
</comment>
<organism evidence="17 18">
    <name type="scientific">Tetraparma gracilis</name>
    <dbReference type="NCBI Taxonomy" id="2962635"/>
    <lineage>
        <taxon>Eukaryota</taxon>
        <taxon>Sar</taxon>
        <taxon>Stramenopiles</taxon>
        <taxon>Ochrophyta</taxon>
        <taxon>Bolidophyceae</taxon>
        <taxon>Parmales</taxon>
        <taxon>Triparmaceae</taxon>
        <taxon>Tetraparma</taxon>
    </lineage>
</organism>
<keyword evidence="9" id="KW-0234">DNA repair</keyword>
<dbReference type="InterPro" id="IPR015886">
    <property type="entry name" value="H2TH_FPG"/>
</dbReference>
<feature type="domain" description="Formamidopyrimidine-DNA glycosylase catalytic" evidence="15">
    <location>
        <begin position="2"/>
        <end position="97"/>
    </location>
</feature>
<sequence length="381" mass="40689">MVEGPGCTNNGNRIRAQLLSRPVSGISGAAAATLPAIGLALRGRTLVASLTLGKELFLIFTSGDVSDETALRIHFGMSGSIHTDGPDPTYLSSKKLALSLHFPAGARLRVFDSTVTVTDAAAARAKVQANQNKDVCAPTPVWDEAAAFNSLRAAPPSLDIATAVLDQDLSPGTGNIIKNEALHRAGVFPSTPTGEIDDATLLRIVQELRAYSKAWQEKGRAPPKMVYNQTTCGWCHGKVKMERLGPNGGRPTFSCADCVAGGGRTQKKRKREAASAPSAPPPAGACAQHPKATTLKRVRKDGPNLARLFFGCRARDCSHFAWGDGNFGQCECKKTAGLRVTKKGPNTGKWFMTCRFQACDFFKWAPDEHTARFGSLLNPLT</sequence>
<evidence type="ECO:0000256" key="3">
    <source>
        <dbReference type="ARBA" id="ARBA00022723"/>
    </source>
</evidence>
<keyword evidence="18" id="KW-1185">Reference proteome</keyword>
<dbReference type="InterPro" id="IPR035937">
    <property type="entry name" value="FPG_N"/>
</dbReference>
<evidence type="ECO:0000256" key="13">
    <source>
        <dbReference type="PROSITE-ProRule" id="PRU01343"/>
    </source>
</evidence>
<accession>A0ABQ6M7E1</accession>
<reference evidence="17 18" key="1">
    <citation type="journal article" date="2023" name="Commun. Biol.">
        <title>Genome analysis of Parmales, the sister group of diatoms, reveals the evolutionary specialization of diatoms from phago-mixotrophs to photoautotrophs.</title>
        <authorList>
            <person name="Ban H."/>
            <person name="Sato S."/>
            <person name="Yoshikawa S."/>
            <person name="Yamada K."/>
            <person name="Nakamura Y."/>
            <person name="Ichinomiya M."/>
            <person name="Sato N."/>
            <person name="Blanc-Mathieu R."/>
            <person name="Endo H."/>
            <person name="Kuwata A."/>
            <person name="Ogata H."/>
        </authorList>
    </citation>
    <scope>NUCLEOTIDE SEQUENCE [LARGE SCALE GENOMIC DNA]</scope>
</reference>
<evidence type="ECO:0000256" key="14">
    <source>
        <dbReference type="SAM" id="MobiDB-lite"/>
    </source>
</evidence>
<dbReference type="Gene3D" id="1.10.8.50">
    <property type="match status" value="1"/>
</dbReference>
<dbReference type="InterPro" id="IPR012319">
    <property type="entry name" value="FPG_cat"/>
</dbReference>
<dbReference type="PANTHER" id="PTHR22993">
    <property type="entry name" value="FORMAMIDOPYRIMIDINE-DNA GLYCOSYLASE"/>
    <property type="match status" value="1"/>
</dbReference>
<dbReference type="Pfam" id="PF06839">
    <property type="entry name" value="Zn_ribbon_GRF"/>
    <property type="match status" value="2"/>
</dbReference>
<evidence type="ECO:0000256" key="7">
    <source>
        <dbReference type="ARBA" id="ARBA00022833"/>
    </source>
</evidence>
<protein>
    <recommendedName>
        <fullName evidence="19">DNA-(apurinic or apyrimidinic site) lyase</fullName>
    </recommendedName>
</protein>
<evidence type="ECO:0000256" key="10">
    <source>
        <dbReference type="ARBA" id="ARBA00023239"/>
    </source>
</evidence>
<evidence type="ECO:0000256" key="4">
    <source>
        <dbReference type="ARBA" id="ARBA00022763"/>
    </source>
</evidence>
<evidence type="ECO:0000256" key="1">
    <source>
        <dbReference type="ARBA" id="ARBA00001668"/>
    </source>
</evidence>
<feature type="domain" description="GRF-type" evidence="16">
    <location>
        <begin position="330"/>
        <end position="368"/>
    </location>
</feature>
<evidence type="ECO:0000256" key="9">
    <source>
        <dbReference type="ARBA" id="ARBA00023204"/>
    </source>
</evidence>
<dbReference type="InterPro" id="IPR010979">
    <property type="entry name" value="Ribosomal_uS13-like_H2TH"/>
</dbReference>
<evidence type="ECO:0000256" key="11">
    <source>
        <dbReference type="ARBA" id="ARBA00023268"/>
    </source>
</evidence>
<dbReference type="SMART" id="SM00898">
    <property type="entry name" value="Fapy_DNA_glyco"/>
    <property type="match status" value="1"/>
</dbReference>
<proteinExistence type="inferred from homology"/>
<dbReference type="Gene3D" id="3.20.190.10">
    <property type="entry name" value="MutM-like, N-terminal"/>
    <property type="match status" value="1"/>
</dbReference>
<keyword evidence="4" id="KW-0227">DNA damage</keyword>
<evidence type="ECO:0008006" key="19">
    <source>
        <dbReference type="Google" id="ProtNLM"/>
    </source>
</evidence>
<dbReference type="SUPFAM" id="SSF46946">
    <property type="entry name" value="S13-like H2TH domain"/>
    <property type="match status" value="1"/>
</dbReference>
<keyword evidence="7" id="KW-0862">Zinc</keyword>
<dbReference type="PANTHER" id="PTHR22993:SF9">
    <property type="entry name" value="FORMAMIDOPYRIMIDINE-DNA GLYCOSYLASE"/>
    <property type="match status" value="1"/>
</dbReference>
<evidence type="ECO:0000256" key="6">
    <source>
        <dbReference type="ARBA" id="ARBA00022801"/>
    </source>
</evidence>
<keyword evidence="8" id="KW-0238">DNA-binding</keyword>
<dbReference type="SMART" id="SM01232">
    <property type="entry name" value="H2TH"/>
    <property type="match status" value="1"/>
</dbReference>
<dbReference type="PROSITE" id="PS51999">
    <property type="entry name" value="ZF_GRF"/>
    <property type="match status" value="2"/>
</dbReference>
<feature type="domain" description="GRF-type" evidence="16">
    <location>
        <begin position="286"/>
        <end position="326"/>
    </location>
</feature>